<comment type="subcellular location">
    <subcellularLocation>
        <location evidence="1">Cell inner membrane</location>
        <topology evidence="1">Multi-pass membrane protein</topology>
    </subcellularLocation>
</comment>
<dbReference type="GO" id="GO:0022857">
    <property type="term" value="F:transmembrane transporter activity"/>
    <property type="evidence" value="ECO:0007669"/>
    <property type="project" value="TreeGrafter"/>
</dbReference>
<proteinExistence type="predicted"/>
<keyword evidence="10" id="KW-1185">Reference proteome</keyword>
<dbReference type="PIRSF" id="PIRSF006066">
    <property type="entry name" value="HI0050"/>
    <property type="match status" value="1"/>
</dbReference>
<evidence type="ECO:0000256" key="2">
    <source>
        <dbReference type="ARBA" id="ARBA00022475"/>
    </source>
</evidence>
<keyword evidence="6 7" id="KW-0472">Membrane</keyword>
<organism evidence="9 10">
    <name type="scientific">Microbacterium ginsengiterrae</name>
    <dbReference type="NCBI Taxonomy" id="546115"/>
    <lineage>
        <taxon>Bacteria</taxon>
        <taxon>Bacillati</taxon>
        <taxon>Actinomycetota</taxon>
        <taxon>Actinomycetes</taxon>
        <taxon>Micrococcales</taxon>
        <taxon>Microbacteriaceae</taxon>
        <taxon>Microbacterium</taxon>
    </lineage>
</organism>
<feature type="transmembrane region" description="Helical" evidence="7">
    <location>
        <begin position="399"/>
        <end position="424"/>
    </location>
</feature>
<name>A0A7W9FA22_9MICO</name>
<dbReference type="GO" id="GO:0005886">
    <property type="term" value="C:plasma membrane"/>
    <property type="evidence" value="ECO:0007669"/>
    <property type="project" value="UniProtKB-SubCell"/>
</dbReference>
<feature type="transmembrane region" description="Helical" evidence="7">
    <location>
        <begin position="313"/>
        <end position="343"/>
    </location>
</feature>
<feature type="transmembrane region" description="Helical" evidence="7">
    <location>
        <begin position="6"/>
        <end position="35"/>
    </location>
</feature>
<keyword evidence="2" id="KW-1003">Cell membrane</keyword>
<feature type="transmembrane region" description="Helical" evidence="7">
    <location>
        <begin position="171"/>
        <end position="193"/>
    </location>
</feature>
<feature type="domain" description="TRAP C4-dicarboxylate transport system permease DctM subunit" evidence="8">
    <location>
        <begin position="9"/>
        <end position="414"/>
    </location>
</feature>
<feature type="transmembrane region" description="Helical" evidence="7">
    <location>
        <begin position="241"/>
        <end position="259"/>
    </location>
</feature>
<protein>
    <submittedName>
        <fullName evidence="9">Tripartite ATP-independent transporter DctM subunit</fullName>
    </submittedName>
</protein>
<dbReference type="InterPro" id="IPR004681">
    <property type="entry name" value="TRAP_DctM"/>
</dbReference>
<dbReference type="InterPro" id="IPR010656">
    <property type="entry name" value="DctM"/>
</dbReference>
<dbReference type="RefSeq" id="WP_184280886.1">
    <property type="nucleotide sequence ID" value="NZ_BAAAPG010000001.1"/>
</dbReference>
<dbReference type="EMBL" id="JACHMU010000001">
    <property type="protein sequence ID" value="MBB5741655.1"/>
    <property type="molecule type" value="Genomic_DNA"/>
</dbReference>
<evidence type="ECO:0000259" key="8">
    <source>
        <dbReference type="Pfam" id="PF06808"/>
    </source>
</evidence>
<feature type="transmembrane region" description="Helical" evidence="7">
    <location>
        <begin position="94"/>
        <end position="119"/>
    </location>
</feature>
<feature type="transmembrane region" description="Helical" evidence="7">
    <location>
        <begin position="271"/>
        <end position="293"/>
    </location>
</feature>
<dbReference type="Pfam" id="PF06808">
    <property type="entry name" value="DctM"/>
    <property type="match status" value="1"/>
</dbReference>
<keyword evidence="5 7" id="KW-1133">Transmembrane helix</keyword>
<dbReference type="PANTHER" id="PTHR33362">
    <property type="entry name" value="SIALIC ACID TRAP TRANSPORTER PERMEASE PROTEIN SIAT-RELATED"/>
    <property type="match status" value="1"/>
</dbReference>
<feature type="transmembrane region" description="Helical" evidence="7">
    <location>
        <begin position="55"/>
        <end position="74"/>
    </location>
</feature>
<evidence type="ECO:0000256" key="4">
    <source>
        <dbReference type="ARBA" id="ARBA00022692"/>
    </source>
</evidence>
<dbReference type="PANTHER" id="PTHR33362:SF3">
    <property type="entry name" value="SIALIC ACID TRAP TRANSPORTER PERMEASE PROTEIN SIAT"/>
    <property type="match status" value="1"/>
</dbReference>
<evidence type="ECO:0000256" key="5">
    <source>
        <dbReference type="ARBA" id="ARBA00022989"/>
    </source>
</evidence>
<evidence type="ECO:0000313" key="10">
    <source>
        <dbReference type="Proteomes" id="UP000517712"/>
    </source>
</evidence>
<dbReference type="Proteomes" id="UP000517712">
    <property type="component" value="Unassembled WGS sequence"/>
</dbReference>
<dbReference type="AlphaFoldDB" id="A0A7W9FA22"/>
<keyword evidence="4 7" id="KW-0812">Transmembrane</keyword>
<feature type="transmembrane region" description="Helical" evidence="7">
    <location>
        <begin position="355"/>
        <end position="379"/>
    </location>
</feature>
<dbReference type="NCBIfam" id="TIGR00786">
    <property type="entry name" value="dctM"/>
    <property type="match status" value="1"/>
</dbReference>
<sequence length="428" mass="44903">MWTLTWMIGLLLILLAIRVPVVVALFVPSLLYIALDPGAKWGVAAQQTISGVDSFPLLAVPMFILLGNIANVSGVSDKLFDAATALFGRVRGSLGYVSIASSFGFSWMSGAAISDAAALGRVQVPAMTKRGYSSSFATGITASASLIAPVLPPSLPAIIYGVVGGVSVGALFVAGIVPALVLVTLLTVTVWWMMRKRDDLRLEPVHGSERWIPVLKALPPMGAAVIVLGGILGGAFTPTEAAGIGVAYMLVLSAFYRALTWKNIKTMLRSTAETSGVVMLIVAASALFGWVLTRERAPQLVAEAMLSITTNPVVFLLLLNILLLIVGAFMDVTPAILILVPLIAPMAGDYGLSPIHLGIVIIFNLLIGLLTPPVGLVLFVLSSVTGVSVQQVTKGVLPFFIPLLGALVLITYFPFFATWLPGLLGMGG</sequence>
<evidence type="ECO:0000313" key="9">
    <source>
        <dbReference type="EMBL" id="MBB5741655.1"/>
    </source>
</evidence>
<reference evidence="9 10" key="1">
    <citation type="submission" date="2020-08" db="EMBL/GenBank/DDBJ databases">
        <title>Sequencing the genomes of 1000 actinobacteria strains.</title>
        <authorList>
            <person name="Klenk H.-P."/>
        </authorList>
    </citation>
    <scope>NUCLEOTIDE SEQUENCE [LARGE SCALE GENOMIC DNA]</scope>
    <source>
        <strain evidence="9 10">DSM 24823</strain>
    </source>
</reference>
<evidence type="ECO:0000256" key="6">
    <source>
        <dbReference type="ARBA" id="ARBA00023136"/>
    </source>
</evidence>
<gene>
    <name evidence="9" type="ORF">HD600_000152</name>
</gene>
<evidence type="ECO:0000256" key="3">
    <source>
        <dbReference type="ARBA" id="ARBA00022519"/>
    </source>
</evidence>
<evidence type="ECO:0000256" key="7">
    <source>
        <dbReference type="SAM" id="Phobius"/>
    </source>
</evidence>
<accession>A0A7W9FA22</accession>
<comment type="caution">
    <text evidence="9">The sequence shown here is derived from an EMBL/GenBank/DDBJ whole genome shotgun (WGS) entry which is preliminary data.</text>
</comment>
<keyword evidence="3" id="KW-0997">Cell inner membrane</keyword>
<feature type="transmembrane region" description="Helical" evidence="7">
    <location>
        <begin position="214"/>
        <end position="235"/>
    </location>
</feature>
<evidence type="ECO:0000256" key="1">
    <source>
        <dbReference type="ARBA" id="ARBA00004429"/>
    </source>
</evidence>